<dbReference type="AlphaFoldDB" id="A0A068S6P0"/>
<name>A0A068S6P0_9FUNG</name>
<proteinExistence type="predicted"/>
<organism evidence="1 2">
    <name type="scientific">Lichtheimia corymbifera JMRC:FSU:9682</name>
    <dbReference type="NCBI Taxonomy" id="1263082"/>
    <lineage>
        <taxon>Eukaryota</taxon>
        <taxon>Fungi</taxon>
        <taxon>Fungi incertae sedis</taxon>
        <taxon>Mucoromycota</taxon>
        <taxon>Mucoromycotina</taxon>
        <taxon>Mucoromycetes</taxon>
        <taxon>Mucorales</taxon>
        <taxon>Lichtheimiaceae</taxon>
        <taxon>Lichtheimia</taxon>
    </lineage>
</organism>
<evidence type="ECO:0000313" key="2">
    <source>
        <dbReference type="Proteomes" id="UP000027586"/>
    </source>
</evidence>
<dbReference type="EMBL" id="CBTN010000048">
    <property type="protein sequence ID" value="CDH57650.1"/>
    <property type="molecule type" value="Genomic_DNA"/>
</dbReference>
<dbReference type="Gene3D" id="1.25.40.10">
    <property type="entry name" value="Tetratricopeptide repeat domain"/>
    <property type="match status" value="1"/>
</dbReference>
<dbReference type="OrthoDB" id="2285638at2759"/>
<dbReference type="Proteomes" id="UP000027586">
    <property type="component" value="Unassembled WGS sequence"/>
</dbReference>
<comment type="caution">
    <text evidence="1">The sequence shown here is derived from an EMBL/GenBank/DDBJ whole genome shotgun (WGS) entry which is preliminary data.</text>
</comment>
<dbReference type="InterPro" id="IPR011990">
    <property type="entry name" value="TPR-like_helical_dom_sf"/>
</dbReference>
<accession>A0A068S6P0</accession>
<reference evidence="1" key="1">
    <citation type="submission" date="2013-08" db="EMBL/GenBank/DDBJ databases">
        <title>Gene expansion shapes genome architecture in the human pathogen Lichtheimia corymbifera: an evolutionary genomics analysis in the ancient terrestrial Mucorales (Mucoromycotina).</title>
        <authorList>
            <person name="Schwartze V.U."/>
            <person name="Winter S."/>
            <person name="Shelest E."/>
            <person name="Marcet-Houben M."/>
            <person name="Horn F."/>
            <person name="Wehner S."/>
            <person name="Hoffmann K."/>
            <person name="Riege K."/>
            <person name="Sammeth M."/>
            <person name="Nowrousian M."/>
            <person name="Valiante V."/>
            <person name="Linde J."/>
            <person name="Jacobsen I.D."/>
            <person name="Marz M."/>
            <person name="Brakhage A.A."/>
            <person name="Gabaldon T."/>
            <person name="Bocker S."/>
            <person name="Voigt K."/>
        </authorList>
    </citation>
    <scope>NUCLEOTIDE SEQUENCE [LARGE SCALE GENOMIC DNA]</scope>
    <source>
        <strain evidence="1">FSU 9682</strain>
    </source>
</reference>
<evidence type="ECO:0000313" key="1">
    <source>
        <dbReference type="EMBL" id="CDH57650.1"/>
    </source>
</evidence>
<sequence length="199" mass="22619">MTQSSRTDLCSQPTQAVSTEKYAKLVCDSTIQLHQPLQLILSTLDRRAMALTKLANFESALRDAKVMQQLSPSSALGYIRAATIYSEQRKQRHVIDICNKGLMTVEPSDMHYDELRRTKSDAEQHEAKGMDFVRQLPFDIVTTTLIPLFVDTSPLDPLKPCSYLHVSNLWRDYILQCSDGLCFKTTYNQEVQESRNVGN</sequence>
<protein>
    <recommendedName>
        <fullName evidence="3">F-box domain-containing protein</fullName>
    </recommendedName>
</protein>
<dbReference type="SUPFAM" id="SSF48452">
    <property type="entry name" value="TPR-like"/>
    <property type="match status" value="1"/>
</dbReference>
<keyword evidence="2" id="KW-1185">Reference proteome</keyword>
<dbReference type="VEuPathDB" id="FungiDB:LCOR_08561.1"/>
<gene>
    <name evidence="1" type="ORF">LCOR_08561.1</name>
</gene>
<evidence type="ECO:0008006" key="3">
    <source>
        <dbReference type="Google" id="ProtNLM"/>
    </source>
</evidence>